<feature type="region of interest" description="Disordered" evidence="1">
    <location>
        <begin position="1"/>
        <end position="40"/>
    </location>
</feature>
<reference evidence="2 3" key="1">
    <citation type="submission" date="2020-07" db="EMBL/GenBank/DDBJ databases">
        <title>Sequencing the genomes of 1000 actinobacteria strains.</title>
        <authorList>
            <person name="Klenk H.-P."/>
        </authorList>
    </citation>
    <scope>NUCLEOTIDE SEQUENCE [LARGE SCALE GENOMIC DNA]</scope>
    <source>
        <strain evidence="2 3">DSM 26154</strain>
    </source>
</reference>
<evidence type="ECO:0000313" key="3">
    <source>
        <dbReference type="Proteomes" id="UP000554054"/>
    </source>
</evidence>
<feature type="compositionally biased region" description="Basic and acidic residues" evidence="1">
    <location>
        <begin position="21"/>
        <end position="40"/>
    </location>
</feature>
<name>A0A852VWT3_9MICO</name>
<evidence type="ECO:0000256" key="1">
    <source>
        <dbReference type="SAM" id="MobiDB-lite"/>
    </source>
</evidence>
<proteinExistence type="predicted"/>
<organism evidence="2 3">
    <name type="scientific">Janibacter cremeus</name>
    <dbReference type="NCBI Taxonomy" id="1285192"/>
    <lineage>
        <taxon>Bacteria</taxon>
        <taxon>Bacillati</taxon>
        <taxon>Actinomycetota</taxon>
        <taxon>Actinomycetes</taxon>
        <taxon>Micrococcales</taxon>
        <taxon>Intrasporangiaceae</taxon>
        <taxon>Janibacter</taxon>
    </lineage>
</organism>
<dbReference type="AlphaFoldDB" id="A0A852VWT3"/>
<accession>A0A852VWT3</accession>
<comment type="caution">
    <text evidence="2">The sequence shown here is derived from an EMBL/GenBank/DDBJ whole genome shotgun (WGS) entry which is preliminary data.</text>
</comment>
<dbReference type="EMBL" id="JACCAE010000001">
    <property type="protein sequence ID" value="NYF98235.1"/>
    <property type="molecule type" value="Genomic_DNA"/>
</dbReference>
<gene>
    <name evidence="2" type="ORF">BJY20_001627</name>
</gene>
<dbReference type="RefSeq" id="WP_343062959.1">
    <property type="nucleotide sequence ID" value="NZ_JACCAE010000001.1"/>
</dbReference>
<keyword evidence="3" id="KW-1185">Reference proteome</keyword>
<protein>
    <submittedName>
        <fullName evidence="2">Uncharacterized protein</fullName>
    </submittedName>
</protein>
<sequence>MPAIWADRGSPELAKPQLADVADHDDGVARDVTDQRMFTE</sequence>
<evidence type="ECO:0000313" key="2">
    <source>
        <dbReference type="EMBL" id="NYF98235.1"/>
    </source>
</evidence>
<dbReference type="Proteomes" id="UP000554054">
    <property type="component" value="Unassembled WGS sequence"/>
</dbReference>